<keyword evidence="1" id="KW-0732">Signal</keyword>
<sequence>MIKTRALASALVTVAALLAAGAPPAAAQSSAAATSCYGGAKNLNYRYQVGPKDYGPFTTSSRCGDINMRLTTDNGAFLYACVVFVEHTDRCNHDNTYSLHGTPWATVATDVRDGTRFVLRVGPYDTDAQNVNFQLAY</sequence>
<protein>
    <recommendedName>
        <fullName evidence="4">Secreted protein</fullName>
    </recommendedName>
</protein>
<reference evidence="3" key="1">
    <citation type="submission" date="2015-11" db="EMBL/GenBank/DDBJ databases">
        <authorList>
            <consortium name="Cross-ministerial Strategic Innovation Promotion Program (SIP) consortium"/>
            <person name="Tomihama T."/>
            <person name="Ikenaga M."/>
            <person name="Sakai M."/>
            <person name="Okubo T."/>
            <person name="Ikeda S."/>
        </authorList>
    </citation>
    <scope>NUCLEOTIDE SEQUENCE [LARGE SCALE GENOMIC DNA]</scope>
    <source>
        <strain evidence="3">S58</strain>
    </source>
</reference>
<evidence type="ECO:0008006" key="4">
    <source>
        <dbReference type="Google" id="ProtNLM"/>
    </source>
</evidence>
<proteinExistence type="predicted"/>
<reference evidence="3" key="3">
    <citation type="submission" date="2016-02" db="EMBL/GenBank/DDBJ databases">
        <title>Draft genome of pathogenic Streptomyces sp. in Japan.</title>
        <authorList>
            <person name="Tomihama T."/>
            <person name="Ikenaga M."/>
            <person name="Sakai M."/>
            <person name="Okubo T."/>
            <person name="Ikeda S."/>
        </authorList>
    </citation>
    <scope>NUCLEOTIDE SEQUENCE [LARGE SCALE GENOMIC DNA]</scope>
    <source>
        <strain evidence="3">S58</strain>
    </source>
</reference>
<accession>A0A100JHP7</accession>
<organism evidence="2 3">
    <name type="scientific">Streptomyces scabiei</name>
    <dbReference type="NCBI Taxonomy" id="1930"/>
    <lineage>
        <taxon>Bacteria</taxon>
        <taxon>Bacillati</taxon>
        <taxon>Actinomycetota</taxon>
        <taxon>Actinomycetes</taxon>
        <taxon>Kitasatosporales</taxon>
        <taxon>Streptomycetaceae</taxon>
        <taxon>Streptomyces</taxon>
    </lineage>
</organism>
<dbReference type="Proteomes" id="UP000067448">
    <property type="component" value="Unassembled WGS sequence"/>
</dbReference>
<evidence type="ECO:0000256" key="1">
    <source>
        <dbReference type="SAM" id="SignalP"/>
    </source>
</evidence>
<gene>
    <name evidence="2" type="ORF">SsS58_00078</name>
</gene>
<dbReference type="RefSeq" id="WP_059077939.1">
    <property type="nucleotide sequence ID" value="NZ_BCMM01000001.1"/>
</dbReference>
<reference evidence="2 3" key="2">
    <citation type="journal article" date="2016" name="Genome Announc.">
        <title>Draft Genome Sequences of Streptomyces scabiei S58, Streptomyces turgidiscabies T45, and Streptomyces acidiscabies a10, the Pathogens of Potato Common Scab, Isolated in Japan.</title>
        <authorList>
            <person name="Tomihama T."/>
            <person name="Nishi Y."/>
            <person name="Sakai M."/>
            <person name="Ikenaga M."/>
            <person name="Okubo T."/>
            <person name="Ikeda S."/>
        </authorList>
    </citation>
    <scope>NUCLEOTIDE SEQUENCE [LARGE SCALE GENOMIC DNA]</scope>
    <source>
        <strain evidence="2 3">S58</strain>
    </source>
</reference>
<evidence type="ECO:0000313" key="2">
    <source>
        <dbReference type="EMBL" id="GAQ59740.1"/>
    </source>
</evidence>
<dbReference type="AlphaFoldDB" id="A0A100JHP7"/>
<comment type="caution">
    <text evidence="2">The sequence shown here is derived from an EMBL/GenBank/DDBJ whole genome shotgun (WGS) entry which is preliminary data.</text>
</comment>
<feature type="chain" id="PRO_5007088408" description="Secreted protein" evidence="1">
    <location>
        <begin position="28"/>
        <end position="137"/>
    </location>
</feature>
<dbReference type="EMBL" id="BCMM01000001">
    <property type="protein sequence ID" value="GAQ59740.1"/>
    <property type="molecule type" value="Genomic_DNA"/>
</dbReference>
<name>A0A100JHP7_STRSC</name>
<evidence type="ECO:0000313" key="3">
    <source>
        <dbReference type="Proteomes" id="UP000067448"/>
    </source>
</evidence>
<dbReference type="OrthoDB" id="4315969at2"/>
<feature type="signal peptide" evidence="1">
    <location>
        <begin position="1"/>
        <end position="27"/>
    </location>
</feature>